<feature type="non-terminal residue" evidence="2">
    <location>
        <position position="46"/>
    </location>
</feature>
<dbReference type="GO" id="GO:0003677">
    <property type="term" value="F:DNA binding"/>
    <property type="evidence" value="ECO:0007669"/>
    <property type="project" value="InterPro"/>
</dbReference>
<comment type="caution">
    <text evidence="2">The sequence shown here is derived from an EMBL/GenBank/DDBJ whole genome shotgun (WGS) entry which is preliminary data.</text>
</comment>
<dbReference type="SMART" id="SM00966">
    <property type="entry name" value="SpoVT_AbrB"/>
    <property type="match status" value="1"/>
</dbReference>
<dbReference type="InterPro" id="IPR037914">
    <property type="entry name" value="SpoVT-AbrB_sf"/>
</dbReference>
<accession>X1I501</accession>
<dbReference type="SUPFAM" id="SSF89447">
    <property type="entry name" value="AbrB/MazE/MraZ-like"/>
    <property type="match status" value="1"/>
</dbReference>
<dbReference type="EMBL" id="BARU01042915">
    <property type="protein sequence ID" value="GAH76797.1"/>
    <property type="molecule type" value="Genomic_DNA"/>
</dbReference>
<protein>
    <recommendedName>
        <fullName evidence="1">SpoVT-AbrB domain-containing protein</fullName>
    </recommendedName>
</protein>
<evidence type="ECO:0000313" key="2">
    <source>
        <dbReference type="EMBL" id="GAH76797.1"/>
    </source>
</evidence>
<evidence type="ECO:0000259" key="1">
    <source>
        <dbReference type="SMART" id="SM00966"/>
    </source>
</evidence>
<dbReference type="InterPro" id="IPR007159">
    <property type="entry name" value="SpoVT-AbrB_dom"/>
</dbReference>
<name>X1I501_9ZZZZ</name>
<organism evidence="2">
    <name type="scientific">marine sediment metagenome</name>
    <dbReference type="NCBI Taxonomy" id="412755"/>
    <lineage>
        <taxon>unclassified sequences</taxon>
        <taxon>metagenomes</taxon>
        <taxon>ecological metagenomes</taxon>
    </lineage>
</organism>
<dbReference type="Pfam" id="PF04014">
    <property type="entry name" value="MazE_antitoxin"/>
    <property type="match status" value="1"/>
</dbReference>
<reference evidence="2" key="1">
    <citation type="journal article" date="2014" name="Front. Microbiol.">
        <title>High frequency of phylogenetically diverse reductive dehalogenase-homologous genes in deep subseafloor sedimentary metagenomes.</title>
        <authorList>
            <person name="Kawai M."/>
            <person name="Futagami T."/>
            <person name="Toyoda A."/>
            <person name="Takaki Y."/>
            <person name="Nishi S."/>
            <person name="Hori S."/>
            <person name="Arai W."/>
            <person name="Tsubouchi T."/>
            <person name="Morono Y."/>
            <person name="Uchiyama I."/>
            <person name="Ito T."/>
            <person name="Fujiyama A."/>
            <person name="Inagaki F."/>
            <person name="Takami H."/>
        </authorList>
    </citation>
    <scope>NUCLEOTIDE SEQUENCE</scope>
    <source>
        <strain evidence="2">Expedition CK06-06</strain>
    </source>
</reference>
<dbReference type="AlphaFoldDB" id="X1I501"/>
<feature type="domain" description="SpoVT-AbrB" evidence="1">
    <location>
        <begin position="6"/>
        <end position="46"/>
    </location>
</feature>
<sequence>MLINIVPIGNSKGIRIPKAILDQCDIENEVDLEVENGKIIIEPIKR</sequence>
<proteinExistence type="predicted"/>
<dbReference type="Gene3D" id="2.10.260.10">
    <property type="match status" value="1"/>
</dbReference>
<gene>
    <name evidence="2" type="ORF">S03H2_65825</name>
</gene>